<dbReference type="AlphaFoldDB" id="A0AAV7TJE4"/>
<feature type="region of interest" description="Disordered" evidence="1">
    <location>
        <begin position="1"/>
        <end position="53"/>
    </location>
</feature>
<proteinExistence type="predicted"/>
<sequence>MQGREDGATCNREKTKQKELQGQERSVEVCGPPDKEQHQGKPIRYWTGRPRLRRGPKRWDMARRLCMACATAAHMYKHCRARMAQTEQDEQANWSRTPGGPE</sequence>
<dbReference type="EMBL" id="JANPWB010000006">
    <property type="protein sequence ID" value="KAJ1175898.1"/>
    <property type="molecule type" value="Genomic_DNA"/>
</dbReference>
<protein>
    <submittedName>
        <fullName evidence="2">Uncharacterized protein</fullName>
    </submittedName>
</protein>
<feature type="compositionally biased region" description="Basic and acidic residues" evidence="1">
    <location>
        <begin position="1"/>
        <end position="39"/>
    </location>
</feature>
<comment type="caution">
    <text evidence="2">The sequence shown here is derived from an EMBL/GenBank/DDBJ whole genome shotgun (WGS) entry which is preliminary data.</text>
</comment>
<organism evidence="2 3">
    <name type="scientific">Pleurodeles waltl</name>
    <name type="common">Iberian ribbed newt</name>
    <dbReference type="NCBI Taxonomy" id="8319"/>
    <lineage>
        <taxon>Eukaryota</taxon>
        <taxon>Metazoa</taxon>
        <taxon>Chordata</taxon>
        <taxon>Craniata</taxon>
        <taxon>Vertebrata</taxon>
        <taxon>Euteleostomi</taxon>
        <taxon>Amphibia</taxon>
        <taxon>Batrachia</taxon>
        <taxon>Caudata</taxon>
        <taxon>Salamandroidea</taxon>
        <taxon>Salamandridae</taxon>
        <taxon>Pleurodelinae</taxon>
        <taxon>Pleurodeles</taxon>
    </lineage>
</organism>
<evidence type="ECO:0000256" key="1">
    <source>
        <dbReference type="SAM" id="MobiDB-lite"/>
    </source>
</evidence>
<keyword evidence="3" id="KW-1185">Reference proteome</keyword>
<reference evidence="2" key="1">
    <citation type="journal article" date="2022" name="bioRxiv">
        <title>Sequencing and chromosome-scale assembly of the giantPleurodeles waltlgenome.</title>
        <authorList>
            <person name="Brown T."/>
            <person name="Elewa A."/>
            <person name="Iarovenko S."/>
            <person name="Subramanian E."/>
            <person name="Araus A.J."/>
            <person name="Petzold A."/>
            <person name="Susuki M."/>
            <person name="Suzuki K.-i.T."/>
            <person name="Hayashi T."/>
            <person name="Toyoda A."/>
            <person name="Oliveira C."/>
            <person name="Osipova E."/>
            <person name="Leigh N.D."/>
            <person name="Simon A."/>
            <person name="Yun M.H."/>
        </authorList>
    </citation>
    <scope>NUCLEOTIDE SEQUENCE</scope>
    <source>
        <strain evidence="2">20211129_DDA</strain>
        <tissue evidence="2">Liver</tissue>
    </source>
</reference>
<dbReference type="Proteomes" id="UP001066276">
    <property type="component" value="Chromosome 3_2"/>
</dbReference>
<accession>A0AAV7TJE4</accession>
<evidence type="ECO:0000313" key="3">
    <source>
        <dbReference type="Proteomes" id="UP001066276"/>
    </source>
</evidence>
<evidence type="ECO:0000313" key="2">
    <source>
        <dbReference type="EMBL" id="KAJ1175898.1"/>
    </source>
</evidence>
<feature type="region of interest" description="Disordered" evidence="1">
    <location>
        <begin position="83"/>
        <end position="102"/>
    </location>
</feature>
<gene>
    <name evidence="2" type="ORF">NDU88_001183</name>
</gene>
<name>A0AAV7TJE4_PLEWA</name>